<feature type="transmembrane region" description="Helical" evidence="9">
    <location>
        <begin position="235"/>
        <end position="257"/>
    </location>
</feature>
<dbReference type="NCBIfam" id="TIGR00769">
    <property type="entry name" value="AAA"/>
    <property type="match status" value="1"/>
</dbReference>
<feature type="transmembrane region" description="Helical" evidence="9">
    <location>
        <begin position="465"/>
        <end position="483"/>
    </location>
</feature>
<keyword evidence="6 9" id="KW-1133">Transmembrane helix</keyword>
<evidence type="ECO:0000256" key="1">
    <source>
        <dbReference type="ARBA" id="ARBA00004141"/>
    </source>
</evidence>
<evidence type="ECO:0000256" key="3">
    <source>
        <dbReference type="ARBA" id="ARBA00022692"/>
    </source>
</evidence>
<name>A0AAV1E2A3_OLDCO</name>
<dbReference type="EMBL" id="OX459124">
    <property type="protein sequence ID" value="CAI9114049.1"/>
    <property type="molecule type" value="Genomic_DNA"/>
</dbReference>
<feature type="transmembrane region" description="Helical" evidence="9">
    <location>
        <begin position="547"/>
        <end position="566"/>
    </location>
</feature>
<keyword evidence="9" id="KW-0150">Chloroplast</keyword>
<evidence type="ECO:0000256" key="4">
    <source>
        <dbReference type="ARBA" id="ARBA00022741"/>
    </source>
</evidence>
<keyword evidence="5 9" id="KW-0067">ATP-binding</keyword>
<feature type="transmembrane region" description="Helical" evidence="9">
    <location>
        <begin position="179"/>
        <end position="198"/>
    </location>
</feature>
<dbReference type="InterPro" id="IPR036259">
    <property type="entry name" value="MFS_trans_sf"/>
</dbReference>
<feature type="transmembrane region" description="Helical" evidence="9">
    <location>
        <begin position="367"/>
        <end position="385"/>
    </location>
</feature>
<evidence type="ECO:0000256" key="6">
    <source>
        <dbReference type="ARBA" id="ARBA00022989"/>
    </source>
</evidence>
<evidence type="ECO:0000313" key="12">
    <source>
        <dbReference type="Proteomes" id="UP001161247"/>
    </source>
</evidence>
<keyword evidence="4 9" id="KW-0547">Nucleotide-binding</keyword>
<evidence type="ECO:0000256" key="2">
    <source>
        <dbReference type="ARBA" id="ARBA00022448"/>
    </source>
</evidence>
<dbReference type="SUPFAM" id="SSF103473">
    <property type="entry name" value="MFS general substrate transporter"/>
    <property type="match status" value="1"/>
</dbReference>
<dbReference type="GO" id="GO:0005471">
    <property type="term" value="F:ATP:ADP antiporter activity"/>
    <property type="evidence" value="ECO:0007669"/>
    <property type="project" value="InterPro"/>
</dbReference>
<dbReference type="PANTHER" id="PTHR31187">
    <property type="match status" value="1"/>
</dbReference>
<evidence type="ECO:0000256" key="7">
    <source>
        <dbReference type="ARBA" id="ARBA00023136"/>
    </source>
</evidence>
<evidence type="ECO:0000256" key="9">
    <source>
        <dbReference type="RuleBase" id="RU363121"/>
    </source>
</evidence>
<dbReference type="GO" id="GO:0031969">
    <property type="term" value="C:chloroplast membrane"/>
    <property type="evidence" value="ECO:0007669"/>
    <property type="project" value="UniProtKB-SubCell"/>
</dbReference>
<dbReference type="GO" id="GO:0005524">
    <property type="term" value="F:ATP binding"/>
    <property type="evidence" value="ECO:0007669"/>
    <property type="project" value="UniProtKB-KW"/>
</dbReference>
<reference evidence="11" key="1">
    <citation type="submission" date="2023-03" db="EMBL/GenBank/DDBJ databases">
        <authorList>
            <person name="Julca I."/>
        </authorList>
    </citation>
    <scope>NUCLEOTIDE SEQUENCE</scope>
</reference>
<organism evidence="11 12">
    <name type="scientific">Oldenlandia corymbosa var. corymbosa</name>
    <dbReference type="NCBI Taxonomy" id="529605"/>
    <lineage>
        <taxon>Eukaryota</taxon>
        <taxon>Viridiplantae</taxon>
        <taxon>Streptophyta</taxon>
        <taxon>Embryophyta</taxon>
        <taxon>Tracheophyta</taxon>
        <taxon>Spermatophyta</taxon>
        <taxon>Magnoliopsida</taxon>
        <taxon>eudicotyledons</taxon>
        <taxon>Gunneridae</taxon>
        <taxon>Pentapetalae</taxon>
        <taxon>asterids</taxon>
        <taxon>lamiids</taxon>
        <taxon>Gentianales</taxon>
        <taxon>Rubiaceae</taxon>
        <taxon>Rubioideae</taxon>
        <taxon>Spermacoceae</taxon>
        <taxon>Hedyotis-Oldenlandia complex</taxon>
        <taxon>Oldenlandia</taxon>
    </lineage>
</organism>
<dbReference type="PANTHER" id="PTHR31187:SF13">
    <property type="entry name" value="ADP,ATP CARRIER PROTEIN 1, CHLOROPLASTIC"/>
    <property type="match status" value="1"/>
</dbReference>
<dbReference type="Pfam" id="PF03219">
    <property type="entry name" value="TLC"/>
    <property type="match status" value="1"/>
</dbReference>
<comment type="subcellular location">
    <subcellularLocation>
        <location evidence="1">Membrane</location>
        <topology evidence="1">Multi-pass membrane protein</topology>
    </subcellularLocation>
    <subcellularLocation>
        <location evidence="9">Plastid</location>
        <location evidence="9">Chloroplast membrane</location>
        <topology evidence="9">Multi-pass membrane protein</topology>
    </subcellularLocation>
</comment>
<keyword evidence="9" id="KW-0934">Plastid</keyword>
<feature type="transmembrane region" description="Helical" evidence="9">
    <location>
        <begin position="269"/>
        <end position="288"/>
    </location>
</feature>
<feature type="transmembrane region" description="Helical" evidence="9">
    <location>
        <begin position="149"/>
        <end position="167"/>
    </location>
</feature>
<dbReference type="InterPro" id="IPR004667">
    <property type="entry name" value="ADP_ATP_car_bac_type"/>
</dbReference>
<feature type="region of interest" description="Disordered" evidence="10">
    <location>
        <begin position="588"/>
        <end position="626"/>
    </location>
</feature>
<protein>
    <recommendedName>
        <fullName evidence="9">ADP,ATP carrier protein</fullName>
    </recommendedName>
</protein>
<keyword evidence="3 9" id="KW-0812">Transmembrane</keyword>
<keyword evidence="2 9" id="KW-0813">Transport</keyword>
<keyword evidence="12" id="KW-1185">Reference proteome</keyword>
<keyword evidence="7 9" id="KW-0472">Membrane</keyword>
<feature type="compositionally biased region" description="Low complexity" evidence="10">
    <location>
        <begin position="611"/>
        <end position="626"/>
    </location>
</feature>
<feature type="transmembrane region" description="Helical" evidence="9">
    <location>
        <begin position="112"/>
        <end position="129"/>
    </location>
</feature>
<feature type="compositionally biased region" description="Polar residues" evidence="10">
    <location>
        <begin position="597"/>
        <end position="610"/>
    </location>
</feature>
<feature type="transmembrane region" description="Helical" evidence="9">
    <location>
        <begin position="431"/>
        <end position="453"/>
    </location>
</feature>
<feature type="transmembrane region" description="Helical" evidence="9">
    <location>
        <begin position="406"/>
        <end position="425"/>
    </location>
</feature>
<accession>A0AAV1E2A3</accession>
<dbReference type="Proteomes" id="UP001161247">
    <property type="component" value="Chromosome 7"/>
</dbReference>
<gene>
    <name evidence="11" type="ORF">OLC1_LOCUS20912</name>
</gene>
<evidence type="ECO:0000256" key="8">
    <source>
        <dbReference type="ARBA" id="ARBA00044504"/>
    </source>
</evidence>
<comment type="similarity">
    <text evidence="8">Belongs to the major facilitator superfamily. Phosphate:H(+) symporter (TC 2.A.1.9) family.</text>
</comment>
<dbReference type="AlphaFoldDB" id="A0AAV1E2A3"/>
<evidence type="ECO:0000256" key="5">
    <source>
        <dbReference type="ARBA" id="ARBA00022840"/>
    </source>
</evidence>
<evidence type="ECO:0000256" key="10">
    <source>
        <dbReference type="SAM" id="MobiDB-lite"/>
    </source>
</evidence>
<comment type="similarity">
    <text evidence="9">Belongs to the ADP/ATP translocase tlc family.</text>
</comment>
<feature type="transmembrane region" description="Helical" evidence="9">
    <location>
        <begin position="309"/>
        <end position="330"/>
    </location>
</feature>
<evidence type="ECO:0000313" key="11">
    <source>
        <dbReference type="EMBL" id="CAI9114049.1"/>
    </source>
</evidence>
<sequence length="626" mass="68477">MQAVFQAKGLLSLPSNPKSRAFLSAPQQGFRQRLNLSNSLKPKPLPLNGLSVSHSGFQKFQGFVAKPSLISQKNRNFCRAEAAAASADGQSVFGQPEQPKIFGIEVNTLKKIVPLGLMFFCILFNYTILRDTKDVLVVTAKGSSAEIIPFLKTWVNLPMAIGFMLLYTQLANVLSKQALFYTTILPFIAFFGAFGFLLYPLSNYFHPTAFADKLLNALGPRFLGPIAILRIWSFCLFYVMAELWGSVVISVLFWGFANQITTVEEAKRFYPLFGLGANVALIFSGRTVKYFSNLRKNLGPGVDGWAVSLKAMMSIVVLMGFVICGCYWWVNNHVPLPTRSKKKKEKPKMGTMESLKFLVSSRYIRDLATLVVAYGISINLVEVTWKSKLKAQFPSPNEYSSFMGDFSTATGIATFSMMLLSQWIFDKYGWGVAATITPTVLLITGVGFFSLILFGGPLAPTMASFGLTPLLAAVYVGALQNIFSKSAKYSLFDPCKEMAYIPLDEETKIKGKAAIDVVCNPLGKSGGALIQQFMILTFGSLANSTPYLGGILLVIVGAWLAAARSLDGQFTALRREEELEKEMERAAVKIPVVPQDESGNGSLANGSALNPSDPTSTSEPSSPRNL</sequence>
<proteinExistence type="inferred from homology"/>